<dbReference type="NCBIfam" id="NF038133">
    <property type="entry name" value="choice_anch_L"/>
    <property type="match status" value="1"/>
</dbReference>
<dbReference type="EMBL" id="QPIE01000006">
    <property type="protein sequence ID" value="RCU42566.1"/>
    <property type="molecule type" value="Genomic_DNA"/>
</dbReference>
<dbReference type="InterPro" id="IPR049804">
    <property type="entry name" value="Choice_anch_L"/>
</dbReference>
<keyword evidence="1" id="KW-0732">Signal</keyword>
<comment type="caution">
    <text evidence="2">The sequence shown here is derived from an EMBL/GenBank/DDBJ whole genome shotgun (WGS) entry which is preliminary data.</text>
</comment>
<keyword evidence="3" id="KW-1185">Reference proteome</keyword>
<dbReference type="AlphaFoldDB" id="A0A368MX20"/>
<name>A0A368MX20_9FLAO</name>
<dbReference type="NCBIfam" id="TIGR04131">
    <property type="entry name" value="Bac_Flav_CTERM"/>
    <property type="match status" value="1"/>
</dbReference>
<evidence type="ECO:0000313" key="2">
    <source>
        <dbReference type="EMBL" id="RCU42566.1"/>
    </source>
</evidence>
<dbReference type="RefSeq" id="WP_114304259.1">
    <property type="nucleotide sequence ID" value="NZ_QPIE01000006.1"/>
</dbReference>
<dbReference type="InterPro" id="IPR026341">
    <property type="entry name" value="T9SS_type_B"/>
</dbReference>
<protein>
    <submittedName>
        <fullName evidence="2">Gliding motility-associated C-terminal domain-containing protein</fullName>
    </submittedName>
</protein>
<dbReference type="Gene3D" id="2.60.40.10">
    <property type="entry name" value="Immunoglobulins"/>
    <property type="match status" value="1"/>
</dbReference>
<gene>
    <name evidence="2" type="ORF">DQ356_09565</name>
</gene>
<dbReference type="Proteomes" id="UP000252172">
    <property type="component" value="Unassembled WGS sequence"/>
</dbReference>
<feature type="signal peptide" evidence="1">
    <location>
        <begin position="1"/>
        <end position="20"/>
    </location>
</feature>
<evidence type="ECO:0000256" key="1">
    <source>
        <dbReference type="SAM" id="SignalP"/>
    </source>
</evidence>
<dbReference type="Pfam" id="PF13585">
    <property type="entry name" value="CHU_C"/>
    <property type="match status" value="1"/>
</dbReference>
<dbReference type="InterPro" id="IPR013783">
    <property type="entry name" value="Ig-like_fold"/>
</dbReference>
<reference evidence="2 3" key="1">
    <citation type="submission" date="2018-07" db="EMBL/GenBank/DDBJ databases">
        <title>Chryseobacterium lacus sp. nov., isolated from lake water.</title>
        <authorList>
            <person name="Li C.-M."/>
        </authorList>
    </citation>
    <scope>NUCLEOTIDE SEQUENCE [LARGE SCALE GENOMIC DNA]</scope>
    <source>
        <strain evidence="2 3">YLOS41</strain>
    </source>
</reference>
<evidence type="ECO:0000313" key="3">
    <source>
        <dbReference type="Proteomes" id="UP000252172"/>
    </source>
</evidence>
<accession>A0A368MX20</accession>
<sequence>MFSYRLKNYFTFLIFLSAFATFYSQRDPSVNKATPSALTMKAGAFIDVNVPPYPASSYTAAQLIENVLIKGNSSCVSGNISNVIVSPNTSPSDPDRTWGYFNKGTTNFPFDDGIILVSGPAKDAGNAFISGALGGGPNTTPDQDLINAINPLAPLYNSTFIQFDFIPSSTQITFNYLFASEEYTSTFPCGDYSDGFALLIKPVGAANYTNMAILPGGGGPVSVTNIVPASPYSCGPINAAYFAGHNTANIETNFAGRTIPLTATATVVPGQAYTFKMVIADASDTIYNSGVFIEGGSFDIGLTLVDPGGATLPAEIQMCDNDPKTLISSVQIPGALYQWSLNGQDIAGATNPTYVATQPGEYCLEIMVPNNQCPAVVCINIVGGNAPIVQDVEFVQCYGPDAVSYNLTHTQPYITSTQGVTFAYYANLADAQAQNGNTIPNPTNYMSPGGVSVYALVKSTFCPAIAKIDLVKAPEMIADIAQPPGINCIQPQVNLNATASVFPAGSVISWEASNGGYIYSGANTLTPVVTAGGRYTLTITKAYAIGDIACTVTAFVDVHEDFSPPSVTVTASDMRVCAGDPVVLSGVGGQNFVWSHSASTSADITVNPTQTTTYTVYAVGLNGCQSTTPASITIEVIPAINTILQPIAGQICVGDQITLDAGFNENYTYTWSKVENSIPSVIGTGQTITVDQIGTYTVTIENGECEATFETKVITAQLPQITNADYQSGTLTITASNPSFTNPLEYSIDNGFTWQESNVFTGVQDNTTLMLMVRIKNTSCVTIKDFFTLHIPNIITPNGDGKNDELDFSAISRFEDFEVFIFDRYGKKIWEAAKNAPVWDGRFQGRALSTATYWYQVKYKDPVSDTMVLKKGWVLLKNRE</sequence>
<feature type="chain" id="PRO_5016867453" evidence="1">
    <location>
        <begin position="21"/>
        <end position="880"/>
    </location>
</feature>
<proteinExistence type="predicted"/>
<dbReference type="OrthoDB" id="9765926at2"/>
<organism evidence="2 3">
    <name type="scientific">Chryseobacterium lacus</name>
    <dbReference type="NCBI Taxonomy" id="2058346"/>
    <lineage>
        <taxon>Bacteria</taxon>
        <taxon>Pseudomonadati</taxon>
        <taxon>Bacteroidota</taxon>
        <taxon>Flavobacteriia</taxon>
        <taxon>Flavobacteriales</taxon>
        <taxon>Weeksellaceae</taxon>
        <taxon>Chryseobacterium group</taxon>
        <taxon>Chryseobacterium</taxon>
    </lineage>
</organism>